<protein>
    <submittedName>
        <fullName evidence="2">Uncharacterized protein</fullName>
    </submittedName>
</protein>
<feature type="compositionally biased region" description="Basic and acidic residues" evidence="1">
    <location>
        <begin position="1"/>
        <end position="16"/>
    </location>
</feature>
<evidence type="ECO:0000313" key="3">
    <source>
        <dbReference type="Proteomes" id="UP001340816"/>
    </source>
</evidence>
<dbReference type="Proteomes" id="UP001340816">
    <property type="component" value="Chromosome"/>
</dbReference>
<feature type="region of interest" description="Disordered" evidence="1">
    <location>
        <begin position="1"/>
        <end position="20"/>
    </location>
</feature>
<proteinExistence type="predicted"/>
<sequence length="147" mass="15950">MEDLPERVHGARDDQQCAHGADQLPVAPLAASPEFCHPSILAVTPLETKPRSPTCDHAKCVGPCRTHSRRHRGRYTHTRPPARAGPHTARTRKPPALTPPLPPATAPIAAWAAADDQELDDAWVDQVVDLGLEWGQYEYGTNVGFAA</sequence>
<dbReference type="EMBL" id="CP109135">
    <property type="protein sequence ID" value="WSD21178.1"/>
    <property type="molecule type" value="Genomic_DNA"/>
</dbReference>
<reference evidence="2 3" key="1">
    <citation type="submission" date="2022-10" db="EMBL/GenBank/DDBJ databases">
        <title>The complete genomes of actinobacterial strains from the NBC collection.</title>
        <authorList>
            <person name="Joergensen T.S."/>
            <person name="Alvarez Arevalo M."/>
            <person name="Sterndorff E.B."/>
            <person name="Faurdal D."/>
            <person name="Vuksanovic O."/>
            <person name="Mourched A.-S."/>
            <person name="Charusanti P."/>
            <person name="Shaw S."/>
            <person name="Blin K."/>
            <person name="Weber T."/>
        </authorList>
    </citation>
    <scope>NUCLEOTIDE SEQUENCE [LARGE SCALE GENOMIC DNA]</scope>
    <source>
        <strain evidence="2 3">NBC 01752</strain>
    </source>
</reference>
<accession>A0ABZ1HRE5</accession>
<organism evidence="2 3">
    <name type="scientific">Streptomyces phaeochromogenes</name>
    <dbReference type="NCBI Taxonomy" id="1923"/>
    <lineage>
        <taxon>Bacteria</taxon>
        <taxon>Bacillati</taxon>
        <taxon>Actinomycetota</taxon>
        <taxon>Actinomycetes</taxon>
        <taxon>Kitasatosporales</taxon>
        <taxon>Streptomycetaceae</taxon>
        <taxon>Streptomyces</taxon>
        <taxon>Streptomyces phaeochromogenes group</taxon>
    </lineage>
</organism>
<evidence type="ECO:0000256" key="1">
    <source>
        <dbReference type="SAM" id="MobiDB-lite"/>
    </source>
</evidence>
<feature type="compositionally biased region" description="Basic residues" evidence="1">
    <location>
        <begin position="66"/>
        <end position="77"/>
    </location>
</feature>
<dbReference type="RefSeq" id="WP_326762717.1">
    <property type="nucleotide sequence ID" value="NZ_CP109135.1"/>
</dbReference>
<gene>
    <name evidence="2" type="ORF">OHB35_52510</name>
</gene>
<keyword evidence="3" id="KW-1185">Reference proteome</keyword>
<feature type="region of interest" description="Disordered" evidence="1">
    <location>
        <begin position="63"/>
        <end position="101"/>
    </location>
</feature>
<evidence type="ECO:0000313" key="2">
    <source>
        <dbReference type="EMBL" id="WSD21178.1"/>
    </source>
</evidence>
<name>A0ABZ1HRE5_STRPH</name>